<name>A0A859QFF7_9HYPH</name>
<feature type="region of interest" description="Disordered" evidence="1">
    <location>
        <begin position="1"/>
        <end position="24"/>
    </location>
</feature>
<dbReference type="KEGG" id="emx:FKV68_20640"/>
<feature type="compositionally biased region" description="Polar residues" evidence="1">
    <location>
        <begin position="10"/>
        <end position="20"/>
    </location>
</feature>
<evidence type="ECO:0000313" key="3">
    <source>
        <dbReference type="Proteomes" id="UP000510721"/>
    </source>
</evidence>
<keyword evidence="2" id="KW-0614">Plasmid</keyword>
<protein>
    <submittedName>
        <fullName evidence="2">Uncharacterized protein</fullName>
    </submittedName>
</protein>
<accession>A0A859QFF7</accession>
<proteinExistence type="predicted"/>
<organism evidence="2 3">
    <name type="scientific">Sinorhizobium mexicanum</name>
    <dbReference type="NCBI Taxonomy" id="375549"/>
    <lineage>
        <taxon>Bacteria</taxon>
        <taxon>Pseudomonadati</taxon>
        <taxon>Pseudomonadota</taxon>
        <taxon>Alphaproteobacteria</taxon>
        <taxon>Hyphomicrobiales</taxon>
        <taxon>Rhizobiaceae</taxon>
        <taxon>Sinorhizobium/Ensifer group</taxon>
        <taxon>Sinorhizobium</taxon>
    </lineage>
</organism>
<keyword evidence="3" id="KW-1185">Reference proteome</keyword>
<dbReference type="EMBL" id="CP041239">
    <property type="protein sequence ID" value="QLL63902.1"/>
    <property type="molecule type" value="Genomic_DNA"/>
</dbReference>
<dbReference type="AlphaFoldDB" id="A0A859QFF7"/>
<reference evidence="2 3" key="1">
    <citation type="submission" date="2019-06" db="EMBL/GenBank/DDBJ databases">
        <title>Complete genome sequence of Ensifer mexicanus ITTG R7 isolated from nodules of Acacia angustissima (Mill.) Kuntze.</title>
        <authorList>
            <person name="Rincon-Rosales R."/>
            <person name="Rogel M.A."/>
            <person name="Guerrero G."/>
            <person name="Rincon-Molina C.I."/>
            <person name="Lopez-Lopez A."/>
            <person name="Martinez-Romero E."/>
        </authorList>
    </citation>
    <scope>NUCLEOTIDE SEQUENCE [LARGE SCALE GENOMIC DNA]</scope>
    <source>
        <strain evidence="2 3">ITTG R7</strain>
        <plasmid evidence="3">pemeittgr7a</plasmid>
    </source>
</reference>
<gene>
    <name evidence="2" type="ORF">FKV68_20640</name>
</gene>
<evidence type="ECO:0000313" key="2">
    <source>
        <dbReference type="EMBL" id="QLL63902.1"/>
    </source>
</evidence>
<geneLocation type="plasmid" evidence="3">
    <name>pemeittgr7a</name>
</geneLocation>
<sequence>MHPHDKFQSHSEVWSEPTSHSTRRPAQFPTIHYAIFLARTVNILATRCALGSEELPLSFLSIAMRIRERGPPL</sequence>
<dbReference type="Proteomes" id="UP000510721">
    <property type="component" value="Plasmid pEmeITTGR7a"/>
</dbReference>
<evidence type="ECO:0000256" key="1">
    <source>
        <dbReference type="SAM" id="MobiDB-lite"/>
    </source>
</evidence>